<keyword evidence="8" id="KW-0500">Molybdenum</keyword>
<dbReference type="GO" id="GO:0042128">
    <property type="term" value="P:nitrate assimilation"/>
    <property type="evidence" value="ECO:0007669"/>
    <property type="project" value="UniProtKB-KW"/>
</dbReference>
<dbReference type="PRINTS" id="PR00369">
    <property type="entry name" value="FLAVODOXIN"/>
</dbReference>
<keyword evidence="7" id="KW-0004">4Fe-4S</keyword>
<evidence type="ECO:0000256" key="7">
    <source>
        <dbReference type="ARBA" id="ARBA00022485"/>
    </source>
</evidence>
<comment type="cofactor">
    <cofactor evidence="2">
        <name>Mo-bis(molybdopterin guanine dinucleotide)</name>
        <dbReference type="ChEBI" id="CHEBI:60539"/>
    </cofactor>
</comment>
<evidence type="ECO:0000256" key="11">
    <source>
        <dbReference type="ARBA" id="ARBA00022723"/>
    </source>
</evidence>
<dbReference type="Gene3D" id="2.20.25.90">
    <property type="entry name" value="ADC-like domains"/>
    <property type="match status" value="1"/>
</dbReference>
<evidence type="ECO:0000256" key="5">
    <source>
        <dbReference type="ARBA" id="ARBA00008747"/>
    </source>
</evidence>
<dbReference type="InterPro" id="IPR041957">
    <property type="entry name" value="CT_Nitrate-R-NapA-like"/>
</dbReference>
<comment type="cofactor">
    <cofactor evidence="1">
        <name>FMN</name>
        <dbReference type="ChEBI" id="CHEBI:58210"/>
    </cofactor>
</comment>
<evidence type="ECO:0000256" key="15">
    <source>
        <dbReference type="ARBA" id="ARBA00023004"/>
    </source>
</evidence>
<dbReference type="InterPro" id="IPR039261">
    <property type="entry name" value="FNR_nucleotide-bd"/>
</dbReference>
<dbReference type="InterPro" id="IPR001433">
    <property type="entry name" value="OxRdtase_FAD/NAD-bd"/>
</dbReference>
<dbReference type="InterPro" id="IPR029039">
    <property type="entry name" value="Flavoprotein-like_sf"/>
</dbReference>
<dbReference type="InterPro" id="IPR017938">
    <property type="entry name" value="Riboflavin_synthase-like_b-brl"/>
</dbReference>
<evidence type="ECO:0000256" key="19">
    <source>
        <dbReference type="SAM" id="MobiDB-lite"/>
    </source>
</evidence>
<dbReference type="GO" id="GO:0043546">
    <property type="term" value="F:molybdopterin cofactor binding"/>
    <property type="evidence" value="ECO:0007669"/>
    <property type="project" value="InterPro"/>
</dbReference>
<evidence type="ECO:0000259" key="20">
    <source>
        <dbReference type="PROSITE" id="PS50902"/>
    </source>
</evidence>
<keyword evidence="17" id="KW-0534">Nitrate assimilation</keyword>
<dbReference type="Proteomes" id="UP000431401">
    <property type="component" value="Unassembled WGS sequence"/>
</dbReference>
<dbReference type="Gene3D" id="3.40.228.10">
    <property type="entry name" value="Dimethylsulfoxide Reductase, domain 2"/>
    <property type="match status" value="1"/>
</dbReference>
<dbReference type="PRINTS" id="PR00371">
    <property type="entry name" value="FPNCR"/>
</dbReference>
<dbReference type="Pfam" id="PF01568">
    <property type="entry name" value="Molydop_binding"/>
    <property type="match status" value="1"/>
</dbReference>
<keyword evidence="24" id="KW-1185">Reference proteome</keyword>
<dbReference type="GO" id="GO:0051539">
    <property type="term" value="F:4 iron, 4 sulfur cluster binding"/>
    <property type="evidence" value="ECO:0007669"/>
    <property type="project" value="UniProtKB-KW"/>
</dbReference>
<dbReference type="Pfam" id="PF00175">
    <property type="entry name" value="NAD_binding_1"/>
    <property type="match status" value="1"/>
</dbReference>
<dbReference type="EMBL" id="WEGI01000013">
    <property type="protein sequence ID" value="MQY30252.1"/>
    <property type="molecule type" value="Genomic_DNA"/>
</dbReference>
<dbReference type="InterPro" id="IPR006657">
    <property type="entry name" value="MoPterin_dinucl-bd_dom"/>
</dbReference>
<dbReference type="GO" id="GO:0046872">
    <property type="term" value="F:metal ion binding"/>
    <property type="evidence" value="ECO:0007669"/>
    <property type="project" value="UniProtKB-KW"/>
</dbReference>
<dbReference type="GO" id="GO:0016020">
    <property type="term" value="C:membrane"/>
    <property type="evidence" value="ECO:0007669"/>
    <property type="project" value="TreeGrafter"/>
</dbReference>
<evidence type="ECO:0000256" key="17">
    <source>
        <dbReference type="ARBA" id="ARBA00023063"/>
    </source>
</evidence>
<keyword evidence="11" id="KW-0479">Metal-binding</keyword>
<comment type="cofactor">
    <cofactor evidence="4">
        <name>FAD</name>
        <dbReference type="ChEBI" id="CHEBI:57692"/>
    </cofactor>
</comment>
<evidence type="ECO:0000256" key="16">
    <source>
        <dbReference type="ARBA" id="ARBA00023014"/>
    </source>
</evidence>
<dbReference type="SUPFAM" id="SSF63380">
    <property type="entry name" value="Riboflavin synthase domain-like"/>
    <property type="match status" value="1"/>
</dbReference>
<evidence type="ECO:0000256" key="3">
    <source>
        <dbReference type="ARBA" id="ARBA00001966"/>
    </source>
</evidence>
<evidence type="ECO:0000256" key="1">
    <source>
        <dbReference type="ARBA" id="ARBA00001917"/>
    </source>
</evidence>
<dbReference type="InterPro" id="IPR023173">
    <property type="entry name" value="NADPH_Cyt_P450_Rdtase_alpha"/>
</dbReference>
<dbReference type="InterPro" id="IPR008254">
    <property type="entry name" value="Flavodoxin/NO_synth"/>
</dbReference>
<evidence type="ECO:0000256" key="2">
    <source>
        <dbReference type="ARBA" id="ARBA00001942"/>
    </source>
</evidence>
<evidence type="ECO:0000313" key="24">
    <source>
        <dbReference type="Proteomes" id="UP000431401"/>
    </source>
</evidence>
<name>A0A7K0DY47_9NOCA</name>
<dbReference type="Pfam" id="PF00258">
    <property type="entry name" value="Flavodoxin_1"/>
    <property type="match status" value="1"/>
</dbReference>
<sequence>MSESPEPPSTTRTACSYCGVGCGITVETRPGADGAPVIAKVRGDKLHPVNGGRLCTKGATHAELMRAPGRMTTAHRRDARGQAAVPVPVDTAIAEAAARLRAVLDEHGPDAIALYVSGQLSIEAQYLATKLAKGYLRTVHLEANSRLCMASAGTGYKQSLGADGPPGSYDDLDRADVFLVSGANMADCHPILFLRMVDRLNAGARLIVVDPRRTETAARADLFLQIAPGTDLALLNGLLYLLAENGHLDEEFIAEHTTGWSAMPEFLADYPPGRVAETTGLAEADIRTAAQWIGEAGEWMSLWTMGLNQSTHGTWNTNALCNLHLATGAICRPGSGPFSLTGQPNAMGGREMGYMGPGLPGQRSVLSAADRAFTETAWNLAPGTIRDESGPGTIEMFRELAAGEIKACWVVCSNPVASVANRRNVIAGLEAAELVIVQDVYTDTATTAYADLLLPATLWSESDAVMVNSERTLTLLRRSTDPVGDARPDWQLIAQVATAMGFAGFDYASSAEIFTEIRGFSNPATGYDLRGIDYPALREGPMQWPCPDPAQRRNPVRYLNDGSEPFADESGHRPRLVFPTPDGRARFHPRPHLPPAEMPDDDYPFVLNTGRLQHQWHTMTKTGRVAKLTKLTGDPFVEIHPADAERLGVRPGDQLEIASRRGRAVLPVRVEDRGLPGNCFAPFHWNDEHGEYLTVNAVTNDAVDPASLQPEFKACAVALRKVAAVPSDPAVPATTGVAGPTATVQAAGSFAGYPVAGTAEVPAAGSFAGYPVAGTAEVPAAGSFVGNSGAGGTGAVPAPASIANYSVAERSTAAGPFAGYPISGSAAAGVPSAAAPVSAGPSAVNSPAGPFAASAGPGTALPYTDSRPPIHPLAAALGLETTAAPTFSELERVYLSGYLAALQEIPVQGQPVLPESAPLSPSRRVWMNGLLAGMYSRAAVIEPAQAVDAAEATPQPVVQQRSITVLWASQTGTAEELAATVAAALAESGFQPRLSDLNSCDPAQLSGDTLVITSTFGTGGPPDNGADFWESLSDSVIRLTGLRYAVFALGDSSYDDFCGYGRRIDDTLAKLGATRMLPRVDSEPDHEELSEHWLAQVLTTFGVPPGAGGGTDGGTAADDPRAAGSAVAVGTAGPAMASNSASRPTGAEVSTGDPAGALSTAVFGAAVGTAGPKAALGTAGARAVLGTAGPGAALGTAGPEAALGTAGPGGVLGAAGRGAVLGTAGPGAVLGTAGPGAVLSGGSGGVLDAVEPGMAMGVAGSMAATAWVADGSASSAQGSVGAATVGTVSGAGNAPAVSPAGTTATRPGKTATPFTRQSPLPARLVRNELLSRPGAAKEVRQFGFDLSGLGVQYEVGDSLGVWPSNSEALVAEWLEVTGLDGDRTIAPDGRAVPLAEALRTRFDITRAGPDLLGFVADRNPSPRLAKLLRRDNRNELDGYLWDKQAVDVLRDFPVEADPVDWLGVLKKLQPRQYSISSSPAVTPAEVQLTVGVVRYAQSGGVCSTFLADRCGTVPVPIFLQRAPHFRPPLDPNAPMIMIGPGTGIAPFRGFLHERRALGCRGRNWLFFGDQHAADNFYYRAELEDMFRSGFLTRLDLAFSRDQRERIYVQHRMIEHGAELWSWLRDGGHLYVCGDAARMAKDVDDALLTIARVHGKLDEDGAAAFRKQLVAEKRYVRDVY</sequence>
<feature type="domain" description="Flavodoxin-like" evidence="20">
    <location>
        <begin position="963"/>
        <end position="1098"/>
    </location>
</feature>
<dbReference type="GO" id="GO:0004783">
    <property type="term" value="F:sulfite reductase (NADPH) activity"/>
    <property type="evidence" value="ECO:0007669"/>
    <property type="project" value="UniProtKB-EC"/>
</dbReference>
<dbReference type="SUPFAM" id="SSF52218">
    <property type="entry name" value="Flavoproteins"/>
    <property type="match status" value="1"/>
</dbReference>
<comment type="catalytic activity">
    <reaction evidence="18">
        <text>hydrogen sulfide + 3 NADP(+) + 3 H2O = sulfite + 3 NADPH + 4 H(+)</text>
        <dbReference type="Rhea" id="RHEA:13801"/>
        <dbReference type="ChEBI" id="CHEBI:15377"/>
        <dbReference type="ChEBI" id="CHEBI:15378"/>
        <dbReference type="ChEBI" id="CHEBI:17359"/>
        <dbReference type="ChEBI" id="CHEBI:29919"/>
        <dbReference type="ChEBI" id="CHEBI:57783"/>
        <dbReference type="ChEBI" id="CHEBI:58349"/>
        <dbReference type="EC" id="1.8.1.2"/>
    </reaction>
</comment>
<dbReference type="SMART" id="SM00926">
    <property type="entry name" value="Molybdop_Fe4S4"/>
    <property type="match status" value="1"/>
</dbReference>
<dbReference type="PROSITE" id="PS50902">
    <property type="entry name" value="FLAVODOXIN_LIKE"/>
    <property type="match status" value="1"/>
</dbReference>
<dbReference type="FunFam" id="3.40.50.80:FF:000001">
    <property type="entry name" value="NADPH--cytochrome P450 reductase 1"/>
    <property type="match status" value="1"/>
</dbReference>
<dbReference type="InterPro" id="IPR006963">
    <property type="entry name" value="Mopterin_OxRdtase_4Fe-4S_dom"/>
</dbReference>
<proteinExistence type="inferred from homology"/>
<dbReference type="Gene3D" id="2.40.40.20">
    <property type="match status" value="1"/>
</dbReference>
<dbReference type="EC" id="1.8.1.2" evidence="6"/>
<dbReference type="InterPro" id="IPR017927">
    <property type="entry name" value="FAD-bd_FR_type"/>
</dbReference>
<dbReference type="Pfam" id="PF04879">
    <property type="entry name" value="Molybdop_Fe4S4"/>
    <property type="match status" value="1"/>
</dbReference>
<dbReference type="RefSeq" id="WP_227838430.1">
    <property type="nucleotide sequence ID" value="NZ_WEGI01000013.1"/>
</dbReference>
<dbReference type="Pfam" id="PF00667">
    <property type="entry name" value="FAD_binding_1"/>
    <property type="match status" value="1"/>
</dbReference>
<accession>A0A7K0DY47</accession>
<feature type="domain" description="4Fe-4S Mo/W bis-MGD-type" evidence="22">
    <location>
        <begin position="8"/>
        <end position="69"/>
    </location>
</feature>
<evidence type="ECO:0000256" key="13">
    <source>
        <dbReference type="ARBA" id="ARBA00022857"/>
    </source>
</evidence>
<dbReference type="Gene3D" id="1.20.990.10">
    <property type="entry name" value="NADPH-cytochrome p450 Reductase, Chain A, domain 3"/>
    <property type="match status" value="1"/>
</dbReference>
<dbReference type="InterPro" id="IPR001094">
    <property type="entry name" value="Flavdoxin-like"/>
</dbReference>
<evidence type="ECO:0000256" key="6">
    <source>
        <dbReference type="ARBA" id="ARBA00012604"/>
    </source>
</evidence>
<gene>
    <name evidence="23" type="primary">napA</name>
    <name evidence="23" type="ORF">NRB56_58500</name>
</gene>
<dbReference type="Gene3D" id="2.40.30.10">
    <property type="entry name" value="Translation factors"/>
    <property type="match status" value="1"/>
</dbReference>
<dbReference type="PANTHER" id="PTHR43105">
    <property type="entry name" value="RESPIRATORY NITRATE REDUCTASE"/>
    <property type="match status" value="1"/>
</dbReference>
<dbReference type="CDD" id="cd06199">
    <property type="entry name" value="SiR"/>
    <property type="match status" value="1"/>
</dbReference>
<evidence type="ECO:0000256" key="10">
    <source>
        <dbReference type="ARBA" id="ARBA00022643"/>
    </source>
</evidence>
<keyword evidence="14 23" id="KW-0560">Oxidoreductase</keyword>
<dbReference type="PROSITE" id="PS51384">
    <property type="entry name" value="FAD_FR"/>
    <property type="match status" value="1"/>
</dbReference>
<dbReference type="InterPro" id="IPR006656">
    <property type="entry name" value="Mopterin_OxRdtase"/>
</dbReference>
<dbReference type="SUPFAM" id="SSF53706">
    <property type="entry name" value="Formate dehydrogenase/DMSO reductase, domains 1-3"/>
    <property type="match status" value="1"/>
</dbReference>
<dbReference type="Pfam" id="PF00384">
    <property type="entry name" value="Molybdopterin"/>
    <property type="match status" value="1"/>
</dbReference>
<evidence type="ECO:0000256" key="4">
    <source>
        <dbReference type="ARBA" id="ARBA00001974"/>
    </source>
</evidence>
<dbReference type="InterPro" id="IPR009010">
    <property type="entry name" value="Asp_de-COase-like_dom_sf"/>
</dbReference>
<dbReference type="InterPro" id="IPR050123">
    <property type="entry name" value="Prok_molybdopt-oxidoreductase"/>
</dbReference>
<dbReference type="CDD" id="cd02791">
    <property type="entry name" value="MopB_CT_Nitrate-R-NapA-like"/>
    <property type="match status" value="1"/>
</dbReference>
<dbReference type="InterPro" id="IPR001709">
    <property type="entry name" value="Flavoprot_Pyr_Nucl_cyt_Rdtase"/>
</dbReference>
<dbReference type="Gene3D" id="3.40.50.360">
    <property type="match status" value="1"/>
</dbReference>
<feature type="region of interest" description="Disordered" evidence="19">
    <location>
        <begin position="1290"/>
        <end position="1316"/>
    </location>
</feature>
<evidence type="ECO:0000256" key="14">
    <source>
        <dbReference type="ARBA" id="ARBA00023002"/>
    </source>
</evidence>
<comment type="similarity">
    <text evidence="5">Belongs to the prokaryotic molybdopterin-containing oxidoreductase family. NasA/NapA/NarB subfamily.</text>
</comment>
<evidence type="ECO:0000256" key="18">
    <source>
        <dbReference type="ARBA" id="ARBA00052219"/>
    </source>
</evidence>
<dbReference type="PROSITE" id="PS51669">
    <property type="entry name" value="4FE4S_MOW_BIS_MGD"/>
    <property type="match status" value="1"/>
</dbReference>
<evidence type="ECO:0000259" key="22">
    <source>
        <dbReference type="PROSITE" id="PS51669"/>
    </source>
</evidence>
<evidence type="ECO:0000256" key="12">
    <source>
        <dbReference type="ARBA" id="ARBA00022827"/>
    </source>
</evidence>
<organism evidence="23 24">
    <name type="scientific">Nocardia aurantia</name>
    <dbReference type="NCBI Taxonomy" id="2585199"/>
    <lineage>
        <taxon>Bacteria</taxon>
        <taxon>Bacillati</taxon>
        <taxon>Actinomycetota</taxon>
        <taxon>Actinomycetes</taxon>
        <taxon>Mycobacteriales</taxon>
        <taxon>Nocardiaceae</taxon>
        <taxon>Nocardia</taxon>
    </lineage>
</organism>
<feature type="domain" description="FAD-binding FR-type" evidence="21">
    <location>
        <begin position="1317"/>
        <end position="1528"/>
    </location>
</feature>
<evidence type="ECO:0000313" key="23">
    <source>
        <dbReference type="EMBL" id="MQY30252.1"/>
    </source>
</evidence>
<evidence type="ECO:0000256" key="8">
    <source>
        <dbReference type="ARBA" id="ARBA00022505"/>
    </source>
</evidence>
<dbReference type="CDD" id="cd02754">
    <property type="entry name" value="MopB_Nitrate-R-NapA-like"/>
    <property type="match status" value="1"/>
</dbReference>
<comment type="cofactor">
    <cofactor evidence="3">
        <name>[4Fe-4S] cluster</name>
        <dbReference type="ChEBI" id="CHEBI:49883"/>
    </cofactor>
</comment>
<evidence type="ECO:0000256" key="9">
    <source>
        <dbReference type="ARBA" id="ARBA00022630"/>
    </source>
</evidence>
<protein>
    <recommendedName>
        <fullName evidence="6">assimilatory sulfite reductase (NADPH)</fullName>
        <ecNumber evidence="6">1.8.1.2</ecNumber>
    </recommendedName>
</protein>
<feature type="region of interest" description="Disordered" evidence="19">
    <location>
        <begin position="1104"/>
        <end position="1128"/>
    </location>
</feature>
<keyword evidence="10" id="KW-0288">FMN</keyword>
<dbReference type="FunFam" id="2.40.40.20:FF:000005">
    <property type="entry name" value="Periplasmic nitrate reductase"/>
    <property type="match status" value="1"/>
</dbReference>
<keyword evidence="13" id="KW-0521">NADP</keyword>
<feature type="region of interest" description="Disordered" evidence="19">
    <location>
        <begin position="580"/>
        <end position="600"/>
    </location>
</feature>
<comment type="caution">
    <text evidence="23">The sequence shown here is derived from an EMBL/GenBank/DDBJ whole genome shotgun (WGS) entry which is preliminary data.</text>
</comment>
<dbReference type="Gene3D" id="3.40.50.740">
    <property type="match status" value="1"/>
</dbReference>
<keyword evidence="16" id="KW-0411">Iron-sulfur</keyword>
<dbReference type="GO" id="GO:0010181">
    <property type="term" value="F:FMN binding"/>
    <property type="evidence" value="ECO:0007669"/>
    <property type="project" value="InterPro"/>
</dbReference>
<keyword evidence="9" id="KW-0285">Flavoprotein</keyword>
<evidence type="ECO:0000259" key="21">
    <source>
        <dbReference type="PROSITE" id="PS51384"/>
    </source>
</evidence>
<dbReference type="SUPFAM" id="SSF52343">
    <property type="entry name" value="Ferredoxin reductase-like, C-terminal NADP-linked domain"/>
    <property type="match status" value="1"/>
</dbReference>
<dbReference type="PANTHER" id="PTHR43105:SF9">
    <property type="entry name" value="NADPH-FE(3+) OXIDOREDUCTASE SUBUNIT ALPHA"/>
    <property type="match status" value="1"/>
</dbReference>
<keyword evidence="12" id="KW-0274">FAD</keyword>
<reference evidence="23 24" key="1">
    <citation type="submission" date="2019-10" db="EMBL/GenBank/DDBJ databases">
        <title>Nocardia macrotermitis sp. nov. and Nocardia aurantia sp. nov., isolated from the gut of fungus growing-termite Macrotermes natalensis.</title>
        <authorList>
            <person name="Benndorf R."/>
            <person name="Schwitalla J."/>
            <person name="Martin K."/>
            <person name="De Beer W."/>
            <person name="Kaster A.-K."/>
            <person name="Vollmers J."/>
            <person name="Poulsen M."/>
            <person name="Beemelmanns C."/>
        </authorList>
    </citation>
    <scope>NUCLEOTIDE SEQUENCE [LARGE SCALE GENOMIC DNA]</scope>
    <source>
        <strain evidence="23 24">RB56</strain>
    </source>
</reference>
<dbReference type="SUPFAM" id="SSF50692">
    <property type="entry name" value="ADC-like"/>
    <property type="match status" value="1"/>
</dbReference>
<feature type="compositionally biased region" description="Low complexity" evidence="19">
    <location>
        <begin position="1114"/>
        <end position="1128"/>
    </location>
</feature>
<keyword evidence="15" id="KW-0408">Iron</keyword>
<dbReference type="InterPro" id="IPR003097">
    <property type="entry name" value="CysJ-like_FAD-binding"/>
</dbReference>
<dbReference type="Gene3D" id="3.40.50.80">
    <property type="entry name" value="Nucleotide-binding domain of ferredoxin-NADP reductase (FNR) module"/>
    <property type="match status" value="1"/>
</dbReference>